<comment type="catalytic activity">
    <reaction evidence="23">
        <text>tetradecanoyl-CoA + H2O = tetradecanoate + CoA + H(+)</text>
        <dbReference type="Rhea" id="RHEA:40119"/>
        <dbReference type="ChEBI" id="CHEBI:15377"/>
        <dbReference type="ChEBI" id="CHEBI:15378"/>
        <dbReference type="ChEBI" id="CHEBI:30807"/>
        <dbReference type="ChEBI" id="CHEBI:57287"/>
        <dbReference type="ChEBI" id="CHEBI:57385"/>
    </reaction>
    <physiologicalReaction direction="left-to-right" evidence="23">
        <dbReference type="Rhea" id="RHEA:40120"/>
    </physiologicalReaction>
</comment>
<evidence type="ECO:0000256" key="17">
    <source>
        <dbReference type="ARBA" id="ARBA00040123"/>
    </source>
</evidence>
<evidence type="ECO:0000256" key="11">
    <source>
        <dbReference type="ARBA" id="ARBA00023136"/>
    </source>
</evidence>
<evidence type="ECO:0000256" key="15">
    <source>
        <dbReference type="ARBA" id="ARBA00038456"/>
    </source>
</evidence>
<evidence type="ECO:0000256" key="23">
    <source>
        <dbReference type="ARBA" id="ARBA00048180"/>
    </source>
</evidence>
<evidence type="ECO:0000256" key="20">
    <source>
        <dbReference type="ARBA" id="ARBA00047734"/>
    </source>
</evidence>
<keyword evidence="9" id="KW-0809">Transit peptide</keyword>
<evidence type="ECO:0000256" key="19">
    <source>
        <dbReference type="ARBA" id="ARBA00047588"/>
    </source>
</evidence>
<evidence type="ECO:0000256" key="6">
    <source>
        <dbReference type="ARBA" id="ARBA00022703"/>
    </source>
</evidence>
<comment type="catalytic activity">
    <reaction evidence="21">
        <text>decanoyl-CoA + H2O = decanoate + CoA + H(+)</text>
        <dbReference type="Rhea" id="RHEA:40059"/>
        <dbReference type="ChEBI" id="CHEBI:15377"/>
        <dbReference type="ChEBI" id="CHEBI:15378"/>
        <dbReference type="ChEBI" id="CHEBI:27689"/>
        <dbReference type="ChEBI" id="CHEBI:57287"/>
        <dbReference type="ChEBI" id="CHEBI:61430"/>
    </reaction>
    <physiologicalReaction direction="left-to-right" evidence="21">
        <dbReference type="Rhea" id="RHEA:40060"/>
    </physiologicalReaction>
</comment>
<comment type="caution">
    <text evidence="25">The sequence shown here is derived from an EMBL/GenBank/DDBJ whole genome shotgun (WGS) entry which is preliminary data.</text>
</comment>
<comment type="catalytic activity">
    <reaction evidence="13">
        <text>(5Z,8Z,11Z,14Z)-eicosatetraenoyl-CoA + H2O = (5Z,8Z,11Z,14Z)-eicosatetraenoate + CoA + H(+)</text>
        <dbReference type="Rhea" id="RHEA:40151"/>
        <dbReference type="ChEBI" id="CHEBI:15377"/>
        <dbReference type="ChEBI" id="CHEBI:15378"/>
        <dbReference type="ChEBI" id="CHEBI:32395"/>
        <dbReference type="ChEBI" id="CHEBI:57287"/>
        <dbReference type="ChEBI" id="CHEBI:57368"/>
    </reaction>
    <physiologicalReaction direction="left-to-right" evidence="13">
        <dbReference type="Rhea" id="RHEA:40152"/>
    </physiologicalReaction>
</comment>
<dbReference type="CDD" id="cd03443">
    <property type="entry name" value="PaaI_thioesterase"/>
    <property type="match status" value="1"/>
</dbReference>
<comment type="subcellular location">
    <subcellularLocation>
        <location evidence="3">Cell projection</location>
        <location evidence="3">Ruffle membrane</location>
    </subcellularLocation>
    <subcellularLocation>
        <location evidence="2">Cytoplasm</location>
    </subcellularLocation>
    <subcellularLocation>
        <location evidence="1">Membrane</location>
        <topology evidence="1">Peripheral membrane protein</topology>
    </subcellularLocation>
</comment>
<evidence type="ECO:0000256" key="22">
    <source>
        <dbReference type="ARBA" id="ARBA00048074"/>
    </source>
</evidence>
<comment type="catalytic activity">
    <reaction evidence="14">
        <text>(9Z)-octadecenoyl-CoA + H2O = (9Z)-octadecenoate + CoA + H(+)</text>
        <dbReference type="Rhea" id="RHEA:40139"/>
        <dbReference type="ChEBI" id="CHEBI:15377"/>
        <dbReference type="ChEBI" id="CHEBI:15378"/>
        <dbReference type="ChEBI" id="CHEBI:30823"/>
        <dbReference type="ChEBI" id="CHEBI:57287"/>
        <dbReference type="ChEBI" id="CHEBI:57387"/>
    </reaction>
    <physiologicalReaction direction="left-to-right" evidence="14">
        <dbReference type="Rhea" id="RHEA:40140"/>
    </physiologicalReaction>
</comment>
<evidence type="ECO:0000256" key="13">
    <source>
        <dbReference type="ARBA" id="ARBA00035852"/>
    </source>
</evidence>
<dbReference type="GO" id="GO:0005737">
    <property type="term" value="C:cytoplasm"/>
    <property type="evidence" value="ECO:0007669"/>
    <property type="project" value="UniProtKB-SubCell"/>
</dbReference>
<sequence length="172" mass="19540">MRYKVTRKQNNSSRCIVCGTDNKFSLNSRFYELENGELACNFRTEDWHQSYPGRTHGGMAAAILDELIGRAMCIDEPDCWGVTVELNLKYKKPVPTETNLTAVARVTRNSRKIFEGTGELLLPDGSVAVEASGKYMKMPVDKIAEGDFVEKEWYLLEEEADPKEIDLPEIKR</sequence>
<evidence type="ECO:0000256" key="21">
    <source>
        <dbReference type="ARBA" id="ARBA00047969"/>
    </source>
</evidence>
<evidence type="ECO:0000256" key="12">
    <source>
        <dbReference type="ARBA" id="ARBA00023273"/>
    </source>
</evidence>
<dbReference type="GO" id="GO:0006631">
    <property type="term" value="P:fatty acid metabolic process"/>
    <property type="evidence" value="ECO:0007669"/>
    <property type="project" value="UniProtKB-KW"/>
</dbReference>
<dbReference type="SUPFAM" id="SSF54637">
    <property type="entry name" value="Thioesterase/thiol ester dehydrase-isomerase"/>
    <property type="match status" value="1"/>
</dbReference>
<dbReference type="Gene3D" id="3.10.129.10">
    <property type="entry name" value="Hotdog Thioesterase"/>
    <property type="match status" value="1"/>
</dbReference>
<dbReference type="AlphaFoldDB" id="A0A939IKF3"/>
<comment type="catalytic activity">
    <reaction evidence="19">
        <text>octanoyl-CoA + H2O = octanoate + CoA + H(+)</text>
        <dbReference type="Rhea" id="RHEA:30143"/>
        <dbReference type="ChEBI" id="CHEBI:15377"/>
        <dbReference type="ChEBI" id="CHEBI:15378"/>
        <dbReference type="ChEBI" id="CHEBI:25646"/>
        <dbReference type="ChEBI" id="CHEBI:57287"/>
        <dbReference type="ChEBI" id="CHEBI:57386"/>
    </reaction>
    <physiologicalReaction direction="left-to-right" evidence="19">
        <dbReference type="Rhea" id="RHEA:30144"/>
    </physiologicalReaction>
</comment>
<evidence type="ECO:0000259" key="24">
    <source>
        <dbReference type="Pfam" id="PF03061"/>
    </source>
</evidence>
<evidence type="ECO:0000256" key="4">
    <source>
        <dbReference type="ARBA" id="ARBA00022475"/>
    </source>
</evidence>
<evidence type="ECO:0000256" key="16">
    <source>
        <dbReference type="ARBA" id="ARBA00038848"/>
    </source>
</evidence>
<dbReference type="EC" id="3.1.2.2" evidence="16"/>
<dbReference type="GO" id="GO:0016020">
    <property type="term" value="C:membrane"/>
    <property type="evidence" value="ECO:0007669"/>
    <property type="project" value="UniProtKB-SubCell"/>
</dbReference>
<keyword evidence="8" id="KW-0276">Fatty acid metabolism</keyword>
<evidence type="ECO:0000256" key="9">
    <source>
        <dbReference type="ARBA" id="ARBA00022946"/>
    </source>
</evidence>
<keyword evidence="10" id="KW-0443">Lipid metabolism</keyword>
<evidence type="ECO:0000256" key="8">
    <source>
        <dbReference type="ARBA" id="ARBA00022832"/>
    </source>
</evidence>
<keyword evidence="6" id="KW-0053">Apoptosis</keyword>
<dbReference type="Proteomes" id="UP000664545">
    <property type="component" value="Unassembled WGS sequence"/>
</dbReference>
<reference evidence="25" key="1">
    <citation type="submission" date="2021-02" db="EMBL/GenBank/DDBJ databases">
        <title>Abyssanaerobacter marinus gen.nov., sp., nov, anaerobic bacterium isolated from the Onnuri vent field of Indian Ocean and suggestion of Mogibacteriaceae fam. nov., and proposal of reclassification of ambiguous this family's genus member.</title>
        <authorList>
            <person name="Kim Y.J."/>
            <person name="Yang J.-A."/>
        </authorList>
    </citation>
    <scope>NUCLEOTIDE SEQUENCE</scope>
    <source>
        <strain evidence="25">DSM 2634</strain>
    </source>
</reference>
<evidence type="ECO:0000313" key="25">
    <source>
        <dbReference type="EMBL" id="MBN7774583.1"/>
    </source>
</evidence>
<evidence type="ECO:0000256" key="1">
    <source>
        <dbReference type="ARBA" id="ARBA00004170"/>
    </source>
</evidence>
<dbReference type="RefSeq" id="WP_206583423.1">
    <property type="nucleotide sequence ID" value="NZ_JAFJZZ010000011.1"/>
</dbReference>
<accession>A0A939IKF3</accession>
<keyword evidence="4" id="KW-1003">Cell membrane</keyword>
<name>A0A939IKF3_CLOAM</name>
<proteinExistence type="inferred from homology"/>
<dbReference type="InterPro" id="IPR029069">
    <property type="entry name" value="HotDog_dom_sf"/>
</dbReference>
<gene>
    <name evidence="25" type="ORF">JYB65_14540</name>
</gene>
<keyword evidence="26" id="KW-1185">Reference proteome</keyword>
<comment type="similarity">
    <text evidence="15">Belongs to the THEM4/THEM5 thioesterase family.</text>
</comment>
<dbReference type="InterPro" id="IPR052365">
    <property type="entry name" value="THEM4/THEM5_acyl-CoA_thioest"/>
</dbReference>
<protein>
    <recommendedName>
        <fullName evidence="17">Acyl-coenzyme A thioesterase THEM4</fullName>
        <ecNumber evidence="16">3.1.2.2</ecNumber>
    </recommendedName>
    <alternativeName>
        <fullName evidence="18">Thioesterase superfamily member 4</fullName>
    </alternativeName>
</protein>
<keyword evidence="11" id="KW-0472">Membrane</keyword>
<keyword evidence="5" id="KW-0963">Cytoplasm</keyword>
<evidence type="ECO:0000256" key="10">
    <source>
        <dbReference type="ARBA" id="ARBA00023098"/>
    </source>
</evidence>
<dbReference type="GO" id="GO:0016787">
    <property type="term" value="F:hydrolase activity"/>
    <property type="evidence" value="ECO:0007669"/>
    <property type="project" value="UniProtKB-KW"/>
</dbReference>
<dbReference type="PANTHER" id="PTHR12418">
    <property type="entry name" value="ACYL-COENZYME A THIOESTERASE THEM4"/>
    <property type="match status" value="1"/>
</dbReference>
<dbReference type="EMBL" id="JAFJZZ010000011">
    <property type="protein sequence ID" value="MBN7774583.1"/>
    <property type="molecule type" value="Genomic_DNA"/>
</dbReference>
<evidence type="ECO:0000256" key="3">
    <source>
        <dbReference type="ARBA" id="ARBA00004632"/>
    </source>
</evidence>
<evidence type="ECO:0000256" key="14">
    <source>
        <dbReference type="ARBA" id="ARBA00037002"/>
    </source>
</evidence>
<dbReference type="InterPro" id="IPR006683">
    <property type="entry name" value="Thioestr_dom"/>
</dbReference>
<evidence type="ECO:0000313" key="26">
    <source>
        <dbReference type="Proteomes" id="UP000664545"/>
    </source>
</evidence>
<feature type="domain" description="Thioesterase" evidence="24">
    <location>
        <begin position="53"/>
        <end position="125"/>
    </location>
</feature>
<keyword evidence="7" id="KW-0378">Hydrolase</keyword>
<dbReference type="Pfam" id="PF03061">
    <property type="entry name" value="4HBT"/>
    <property type="match status" value="1"/>
</dbReference>
<comment type="catalytic activity">
    <reaction evidence="22">
        <text>dodecanoyl-CoA + H2O = dodecanoate + CoA + H(+)</text>
        <dbReference type="Rhea" id="RHEA:30135"/>
        <dbReference type="ChEBI" id="CHEBI:15377"/>
        <dbReference type="ChEBI" id="CHEBI:15378"/>
        <dbReference type="ChEBI" id="CHEBI:18262"/>
        <dbReference type="ChEBI" id="CHEBI:57287"/>
        <dbReference type="ChEBI" id="CHEBI:57375"/>
    </reaction>
    <physiologicalReaction direction="left-to-right" evidence="22">
        <dbReference type="Rhea" id="RHEA:30136"/>
    </physiologicalReaction>
</comment>
<evidence type="ECO:0000256" key="7">
    <source>
        <dbReference type="ARBA" id="ARBA00022801"/>
    </source>
</evidence>
<evidence type="ECO:0000256" key="18">
    <source>
        <dbReference type="ARBA" id="ARBA00043210"/>
    </source>
</evidence>
<comment type="catalytic activity">
    <reaction evidence="20">
        <text>hexadecanoyl-CoA + H2O = hexadecanoate + CoA + H(+)</text>
        <dbReference type="Rhea" id="RHEA:16645"/>
        <dbReference type="ChEBI" id="CHEBI:7896"/>
        <dbReference type="ChEBI" id="CHEBI:15377"/>
        <dbReference type="ChEBI" id="CHEBI:15378"/>
        <dbReference type="ChEBI" id="CHEBI:57287"/>
        <dbReference type="ChEBI" id="CHEBI:57379"/>
        <dbReference type="EC" id="3.1.2.2"/>
    </reaction>
    <physiologicalReaction direction="left-to-right" evidence="20">
        <dbReference type="Rhea" id="RHEA:16646"/>
    </physiologicalReaction>
</comment>
<organism evidence="25 26">
    <name type="scientific">Clostridium aminobutyricum</name>
    <dbReference type="NCBI Taxonomy" id="33953"/>
    <lineage>
        <taxon>Bacteria</taxon>
        <taxon>Bacillati</taxon>
        <taxon>Bacillota</taxon>
        <taxon>Clostridia</taxon>
        <taxon>Eubacteriales</taxon>
        <taxon>Clostridiaceae</taxon>
        <taxon>Clostridium</taxon>
    </lineage>
</organism>
<dbReference type="PANTHER" id="PTHR12418:SF19">
    <property type="entry name" value="ACYL-COENZYME A THIOESTERASE THEM4"/>
    <property type="match status" value="1"/>
</dbReference>
<evidence type="ECO:0000256" key="2">
    <source>
        <dbReference type="ARBA" id="ARBA00004496"/>
    </source>
</evidence>
<keyword evidence="12" id="KW-0966">Cell projection</keyword>
<evidence type="ECO:0000256" key="5">
    <source>
        <dbReference type="ARBA" id="ARBA00022490"/>
    </source>
</evidence>